<keyword evidence="7 10" id="KW-0472">Membrane</keyword>
<dbReference type="EMBL" id="CAJPEV010005325">
    <property type="protein sequence ID" value="CAG0903028.1"/>
    <property type="molecule type" value="Genomic_DNA"/>
</dbReference>
<dbReference type="SUPFAM" id="SSF58038">
    <property type="entry name" value="SNARE fusion complex"/>
    <property type="match status" value="1"/>
</dbReference>
<evidence type="ECO:0000256" key="1">
    <source>
        <dbReference type="ARBA" id="ARBA00004394"/>
    </source>
</evidence>
<organism evidence="12">
    <name type="scientific">Darwinula stevensoni</name>
    <dbReference type="NCBI Taxonomy" id="69355"/>
    <lineage>
        <taxon>Eukaryota</taxon>
        <taxon>Metazoa</taxon>
        <taxon>Ecdysozoa</taxon>
        <taxon>Arthropoda</taxon>
        <taxon>Crustacea</taxon>
        <taxon>Oligostraca</taxon>
        <taxon>Ostracoda</taxon>
        <taxon>Podocopa</taxon>
        <taxon>Podocopida</taxon>
        <taxon>Darwinulocopina</taxon>
        <taxon>Darwinuloidea</taxon>
        <taxon>Darwinulidae</taxon>
        <taxon>Darwinula</taxon>
    </lineage>
</organism>
<dbReference type="CDD" id="cd15853">
    <property type="entry name" value="SNARE_Bet1"/>
    <property type="match status" value="1"/>
</dbReference>
<dbReference type="Proteomes" id="UP000677054">
    <property type="component" value="Unassembled WGS sequence"/>
</dbReference>
<keyword evidence="4" id="KW-0653">Protein transport</keyword>
<evidence type="ECO:0000256" key="3">
    <source>
        <dbReference type="ARBA" id="ARBA00022692"/>
    </source>
</evidence>
<evidence type="ECO:0000256" key="9">
    <source>
        <dbReference type="SAM" id="MobiDB-lite"/>
    </source>
</evidence>
<dbReference type="OrthoDB" id="261831at2759"/>
<keyword evidence="2" id="KW-0813">Transport</keyword>
<dbReference type="InterPro" id="IPR039899">
    <property type="entry name" value="BET1_SNARE"/>
</dbReference>
<proteinExistence type="predicted"/>
<evidence type="ECO:0000313" key="12">
    <source>
        <dbReference type="EMBL" id="CAD7253130.1"/>
    </source>
</evidence>
<evidence type="ECO:0000256" key="7">
    <source>
        <dbReference type="ARBA" id="ARBA00023136"/>
    </source>
</evidence>
<dbReference type="AlphaFoldDB" id="A0A7R9AG41"/>
<protein>
    <recommendedName>
        <fullName evidence="11">t-SNARE coiled-coil homology domain-containing protein</fullName>
    </recommendedName>
</protein>
<feature type="domain" description="T-SNARE coiled-coil homology" evidence="11">
    <location>
        <begin position="26"/>
        <end position="88"/>
    </location>
</feature>
<keyword evidence="13" id="KW-1185">Reference proteome</keyword>
<sequence length="118" mass="14058">MRRVYGYPSTGRELQDSEYPQPRRRDHLEDENDHLTEGLKEKIGALKSVSLEIGVELKEHNRLLSEMDDDFEKSHGILRKTMTRVVQMAKAGHNRYLLYLFLFSLFVFFVIWLLIKFR</sequence>
<keyword evidence="5 10" id="KW-1133">Transmembrane helix</keyword>
<dbReference type="SMART" id="SM00397">
    <property type="entry name" value="t_SNARE"/>
    <property type="match status" value="1"/>
</dbReference>
<evidence type="ECO:0000256" key="4">
    <source>
        <dbReference type="ARBA" id="ARBA00022927"/>
    </source>
</evidence>
<dbReference type="GO" id="GO:0000139">
    <property type="term" value="C:Golgi membrane"/>
    <property type="evidence" value="ECO:0007669"/>
    <property type="project" value="UniProtKB-SubCell"/>
</dbReference>
<accession>A0A7R9AG41</accession>
<dbReference type="PROSITE" id="PS50192">
    <property type="entry name" value="T_SNARE"/>
    <property type="match status" value="1"/>
</dbReference>
<feature type="region of interest" description="Disordered" evidence="9">
    <location>
        <begin position="1"/>
        <end position="26"/>
    </location>
</feature>
<evidence type="ECO:0000256" key="8">
    <source>
        <dbReference type="ARBA" id="ARBA00046280"/>
    </source>
</evidence>
<keyword evidence="6" id="KW-0333">Golgi apparatus</keyword>
<dbReference type="InterPro" id="IPR000727">
    <property type="entry name" value="T_SNARE_dom"/>
</dbReference>
<evidence type="ECO:0000256" key="5">
    <source>
        <dbReference type="ARBA" id="ARBA00022989"/>
    </source>
</evidence>
<dbReference type="EMBL" id="LR904842">
    <property type="protein sequence ID" value="CAD7253130.1"/>
    <property type="molecule type" value="Genomic_DNA"/>
</dbReference>
<reference evidence="12" key="1">
    <citation type="submission" date="2020-11" db="EMBL/GenBank/DDBJ databases">
        <authorList>
            <person name="Tran Van P."/>
        </authorList>
    </citation>
    <scope>NUCLEOTIDE SEQUENCE</scope>
</reference>
<dbReference type="GO" id="GO:0015031">
    <property type="term" value="P:protein transport"/>
    <property type="evidence" value="ECO:0007669"/>
    <property type="project" value="UniProtKB-KW"/>
</dbReference>
<keyword evidence="3 10" id="KW-0812">Transmembrane</keyword>
<evidence type="ECO:0000256" key="10">
    <source>
        <dbReference type="SAM" id="Phobius"/>
    </source>
</evidence>
<evidence type="ECO:0000256" key="2">
    <source>
        <dbReference type="ARBA" id="ARBA00022448"/>
    </source>
</evidence>
<gene>
    <name evidence="12" type="ORF">DSTB1V02_LOCUS12880</name>
</gene>
<dbReference type="PANTHER" id="PTHR12791">
    <property type="entry name" value="GOLGI SNARE BET1-RELATED"/>
    <property type="match status" value="1"/>
</dbReference>
<evidence type="ECO:0000256" key="6">
    <source>
        <dbReference type="ARBA" id="ARBA00023034"/>
    </source>
</evidence>
<evidence type="ECO:0000313" key="13">
    <source>
        <dbReference type="Proteomes" id="UP000677054"/>
    </source>
</evidence>
<name>A0A7R9AG41_9CRUS</name>
<dbReference type="Pfam" id="PF03908">
    <property type="entry name" value="Sec20"/>
    <property type="match status" value="1"/>
</dbReference>
<comment type="subcellular location">
    <subcellularLocation>
        <location evidence="8">Endomembrane system</location>
        <topology evidence="8">Single-pass type IV membrane protein</topology>
    </subcellularLocation>
    <subcellularLocation>
        <location evidence="1">Golgi apparatus membrane</location>
    </subcellularLocation>
</comment>
<evidence type="ECO:0000259" key="11">
    <source>
        <dbReference type="PROSITE" id="PS50192"/>
    </source>
</evidence>
<feature type="transmembrane region" description="Helical" evidence="10">
    <location>
        <begin position="96"/>
        <end position="115"/>
    </location>
</feature>
<dbReference type="InterPro" id="IPR056173">
    <property type="entry name" value="Sec20_C"/>
</dbReference>
<dbReference type="Gene3D" id="1.20.5.110">
    <property type="match status" value="1"/>
</dbReference>